<feature type="coiled-coil region" evidence="1">
    <location>
        <begin position="37"/>
        <end position="72"/>
    </location>
</feature>
<evidence type="ECO:0000256" key="2">
    <source>
        <dbReference type="SAM" id="MobiDB-lite"/>
    </source>
</evidence>
<dbReference type="AlphaFoldDB" id="A0AAU9W708"/>
<gene>
    <name evidence="3" type="ORF">PMEA_00030953</name>
</gene>
<evidence type="ECO:0000313" key="4">
    <source>
        <dbReference type="Proteomes" id="UP001159428"/>
    </source>
</evidence>
<keyword evidence="1" id="KW-0175">Coiled coil</keyword>
<proteinExistence type="predicted"/>
<organism evidence="3 4">
    <name type="scientific">Pocillopora meandrina</name>
    <dbReference type="NCBI Taxonomy" id="46732"/>
    <lineage>
        <taxon>Eukaryota</taxon>
        <taxon>Metazoa</taxon>
        <taxon>Cnidaria</taxon>
        <taxon>Anthozoa</taxon>
        <taxon>Hexacorallia</taxon>
        <taxon>Scleractinia</taxon>
        <taxon>Astrocoeniina</taxon>
        <taxon>Pocilloporidae</taxon>
        <taxon>Pocillopora</taxon>
    </lineage>
</organism>
<accession>A0AAU9W708</accession>
<protein>
    <submittedName>
        <fullName evidence="3">Uncharacterized protein</fullName>
    </submittedName>
</protein>
<feature type="compositionally biased region" description="Polar residues" evidence="2">
    <location>
        <begin position="111"/>
        <end position="130"/>
    </location>
</feature>
<dbReference type="EMBL" id="CALNXJ010000007">
    <property type="protein sequence ID" value="CAH3044127.1"/>
    <property type="molecule type" value="Genomic_DNA"/>
</dbReference>
<keyword evidence="4" id="KW-1185">Reference proteome</keyword>
<dbReference type="InterPro" id="IPR050149">
    <property type="entry name" value="Collagen_superfamily"/>
</dbReference>
<reference evidence="3 4" key="1">
    <citation type="submission" date="2022-05" db="EMBL/GenBank/DDBJ databases">
        <authorList>
            <consortium name="Genoscope - CEA"/>
            <person name="William W."/>
        </authorList>
    </citation>
    <scope>NUCLEOTIDE SEQUENCE [LARGE SCALE GENOMIC DNA]</scope>
</reference>
<evidence type="ECO:0000313" key="3">
    <source>
        <dbReference type="EMBL" id="CAH3044127.1"/>
    </source>
</evidence>
<dbReference type="Pfam" id="PF01391">
    <property type="entry name" value="Collagen"/>
    <property type="match status" value="1"/>
</dbReference>
<dbReference type="Proteomes" id="UP001159428">
    <property type="component" value="Unassembled WGS sequence"/>
</dbReference>
<dbReference type="PANTHER" id="PTHR24023:SF1082">
    <property type="entry name" value="COLLAGEN TRIPLE HELIX REPEAT"/>
    <property type="match status" value="1"/>
</dbReference>
<feature type="region of interest" description="Disordered" evidence="2">
    <location>
        <begin position="111"/>
        <end position="191"/>
    </location>
</feature>
<dbReference type="InterPro" id="IPR008160">
    <property type="entry name" value="Collagen"/>
</dbReference>
<dbReference type="GO" id="GO:0030198">
    <property type="term" value="P:extracellular matrix organization"/>
    <property type="evidence" value="ECO:0007669"/>
    <property type="project" value="TreeGrafter"/>
</dbReference>
<comment type="caution">
    <text evidence="3">The sequence shown here is derived from an EMBL/GenBank/DDBJ whole genome shotgun (WGS) entry which is preliminary data.</text>
</comment>
<name>A0AAU9W708_9CNID</name>
<sequence length="272" mass="28651">MTTRSEVSTETSELQKNMQELVWNLSALRDYSVSGDVKELKKNVSAELKELAIKMEEKMKNMKNEGKNTELEDIRLVVQDAAQTLTGLNTSVNERFLHFQKRIMQLDQKVKNATGSTSVRGPPGVNSSNGDVGPAGPAGPAGPSGPPGPPGYNGTQDHAGPPGIPGVQGLRGPSGFNGTQGPPGPGASSCVFKTLTSTGTAASSIAQQETTATEPNGKIFIGVNCDTNDAKIAKLSSVNSGGKITYKCSCEATLTTGEPTMYCNIHYWECQS</sequence>
<dbReference type="GO" id="GO:0031012">
    <property type="term" value="C:extracellular matrix"/>
    <property type="evidence" value="ECO:0007669"/>
    <property type="project" value="TreeGrafter"/>
</dbReference>
<dbReference type="GO" id="GO:0005615">
    <property type="term" value="C:extracellular space"/>
    <property type="evidence" value="ECO:0007669"/>
    <property type="project" value="TreeGrafter"/>
</dbReference>
<dbReference type="PANTHER" id="PTHR24023">
    <property type="entry name" value="COLLAGEN ALPHA"/>
    <property type="match status" value="1"/>
</dbReference>
<dbReference type="GO" id="GO:0030020">
    <property type="term" value="F:extracellular matrix structural constituent conferring tensile strength"/>
    <property type="evidence" value="ECO:0007669"/>
    <property type="project" value="TreeGrafter"/>
</dbReference>
<evidence type="ECO:0000256" key="1">
    <source>
        <dbReference type="SAM" id="Coils"/>
    </source>
</evidence>